<comment type="caution">
    <text evidence="1">The sequence shown here is derived from an EMBL/GenBank/DDBJ whole genome shotgun (WGS) entry which is preliminary data.</text>
</comment>
<name>A0ABU3DHB4_9RHOB</name>
<organism evidence="1 2">
    <name type="scientific">Tropicimonas omnivorans</name>
    <dbReference type="NCBI Taxonomy" id="3075590"/>
    <lineage>
        <taxon>Bacteria</taxon>
        <taxon>Pseudomonadati</taxon>
        <taxon>Pseudomonadota</taxon>
        <taxon>Alphaproteobacteria</taxon>
        <taxon>Rhodobacterales</taxon>
        <taxon>Roseobacteraceae</taxon>
        <taxon>Tropicimonas</taxon>
    </lineage>
</organism>
<protein>
    <submittedName>
        <fullName evidence="1">Uncharacterized protein</fullName>
    </submittedName>
</protein>
<reference evidence="1 2" key="1">
    <citation type="submission" date="2023-09" db="EMBL/GenBank/DDBJ databases">
        <authorList>
            <person name="Rey-Velasco X."/>
        </authorList>
    </citation>
    <scope>NUCLEOTIDE SEQUENCE [LARGE SCALE GENOMIC DNA]</scope>
    <source>
        <strain evidence="1 2">F158</strain>
    </source>
</reference>
<gene>
    <name evidence="1" type="ORF">RM543_10430</name>
</gene>
<accession>A0ABU3DHB4</accession>
<dbReference type="RefSeq" id="WP_311691258.1">
    <property type="nucleotide sequence ID" value="NZ_JAVRHL010000002.1"/>
</dbReference>
<evidence type="ECO:0000313" key="1">
    <source>
        <dbReference type="EMBL" id="MDT0683103.1"/>
    </source>
</evidence>
<dbReference type="EMBL" id="JAVRHL010000002">
    <property type="protein sequence ID" value="MDT0683103.1"/>
    <property type="molecule type" value="Genomic_DNA"/>
</dbReference>
<proteinExistence type="predicted"/>
<evidence type="ECO:0000313" key="2">
    <source>
        <dbReference type="Proteomes" id="UP001265259"/>
    </source>
</evidence>
<sequence>MNRHQNTERSLQSLAEEAMRLGRDLEAEAHAVYAGGSAETFGFVARSLKRFAERNPFDDRDDASVETLRGIFERDLAAEVIGIERRPVETHYDAMGQSYELRKIAIYTERGEHLLRVRDLLADFERTRAAALDAIAAERAIMRLLGA</sequence>
<keyword evidence="2" id="KW-1185">Reference proteome</keyword>
<dbReference type="Proteomes" id="UP001265259">
    <property type="component" value="Unassembled WGS sequence"/>
</dbReference>